<sequence>MSFWILYGLLTSLLVLISYMVKAKNQQIISYIILGLMIVVSGFRYRIGYDYDQYMNMYSWISYDPNMVWPEPSFQILCQFLRYLGFEFQMLFLLYAIVSLVFFYKGLSYFLDNNYRQISLSLGIFTLGTIGLVGLWFSFTMIRQFAAMAIIFWGVKYIFTENRSFIKFFFAICLATFFHASSIMFIVFYFIPTNLSKKKVFILILGIPFIVKLILSLPSVQLMMALSDRLSGYSLENTNMDGTSISSYIMTLTMLVFVFFTLKNISEKRSILLLLTSLGLSLKVSLSGLYGLDRIASEFLIFFYPTLVLCLSELRYGYFTRLGIVSLIVLMFLVLNIRMISGYSDTLIAKTIGGSHANIDYVFNTDIRNDFWSIYDLLK</sequence>
<keyword evidence="1" id="KW-1133">Transmembrane helix</keyword>
<organism evidence="2 3">
    <name type="scientific">Mitsuokella multacida DSM 20544</name>
    <dbReference type="NCBI Taxonomy" id="500635"/>
    <lineage>
        <taxon>Bacteria</taxon>
        <taxon>Bacillati</taxon>
        <taxon>Bacillota</taxon>
        <taxon>Negativicutes</taxon>
        <taxon>Selenomonadales</taxon>
        <taxon>Selenomonadaceae</taxon>
        <taxon>Mitsuokella</taxon>
    </lineage>
</organism>
<dbReference type="InterPro" id="IPR049458">
    <property type="entry name" value="EpsG-like"/>
</dbReference>
<feature type="transmembrane region" description="Helical" evidence="1">
    <location>
        <begin position="117"/>
        <end position="137"/>
    </location>
</feature>
<name>C9KPH1_9FIRM</name>
<dbReference type="eggNOG" id="ENOG5033A5I">
    <property type="taxonomic scope" value="Bacteria"/>
</dbReference>
<dbReference type="STRING" id="500635.MITSMUL_05128"/>
<dbReference type="AlphaFoldDB" id="C9KPH1"/>
<evidence type="ECO:0000313" key="2">
    <source>
        <dbReference type="EMBL" id="EEX68126.1"/>
    </source>
</evidence>
<feature type="transmembrane region" description="Helical" evidence="1">
    <location>
        <begin position="165"/>
        <end position="191"/>
    </location>
</feature>
<feature type="transmembrane region" description="Helical" evidence="1">
    <location>
        <begin position="245"/>
        <end position="262"/>
    </location>
</feature>
<proteinExistence type="predicted"/>
<dbReference type="Pfam" id="PF14897">
    <property type="entry name" value="EpsG"/>
    <property type="match status" value="1"/>
</dbReference>
<feature type="transmembrane region" description="Helical" evidence="1">
    <location>
        <begin position="92"/>
        <end position="111"/>
    </location>
</feature>
<dbReference type="EMBL" id="ABWK02000020">
    <property type="protein sequence ID" value="EEX68126.1"/>
    <property type="molecule type" value="Genomic_DNA"/>
</dbReference>
<feature type="transmembrane region" description="Helical" evidence="1">
    <location>
        <begin position="200"/>
        <end position="225"/>
    </location>
</feature>
<feature type="transmembrane region" description="Helical" evidence="1">
    <location>
        <begin position="6"/>
        <end position="21"/>
    </location>
</feature>
<gene>
    <name evidence="2" type="ORF">MITSMUL_05128</name>
</gene>
<comment type="caution">
    <text evidence="2">The sequence shown here is derived from an EMBL/GenBank/DDBJ whole genome shotgun (WGS) entry which is preliminary data.</text>
</comment>
<dbReference type="HOGENOM" id="CLU_729208_0_0_9"/>
<reference evidence="2" key="1">
    <citation type="submission" date="2009-09" db="EMBL/GenBank/DDBJ databases">
        <authorList>
            <person name="Weinstock G."/>
            <person name="Sodergren E."/>
            <person name="Clifton S."/>
            <person name="Fulton L."/>
            <person name="Fulton B."/>
            <person name="Courtney L."/>
            <person name="Fronick C."/>
            <person name="Harrison M."/>
            <person name="Strong C."/>
            <person name="Farmer C."/>
            <person name="Delahaunty K."/>
            <person name="Markovic C."/>
            <person name="Hall O."/>
            <person name="Minx P."/>
            <person name="Tomlinson C."/>
            <person name="Mitreva M."/>
            <person name="Nelson J."/>
            <person name="Hou S."/>
            <person name="Wollam A."/>
            <person name="Pepin K.H."/>
            <person name="Johnson M."/>
            <person name="Bhonagiri V."/>
            <person name="Nash W.E."/>
            <person name="Warren W."/>
            <person name="Chinwalla A."/>
            <person name="Mardis E.R."/>
            <person name="Wilson R.K."/>
        </authorList>
    </citation>
    <scope>NUCLEOTIDE SEQUENCE [LARGE SCALE GENOMIC DNA]</scope>
    <source>
        <strain evidence="2">DSM 20544</strain>
    </source>
</reference>
<protein>
    <submittedName>
        <fullName evidence="2">Transmembrane protein EpsG family protein</fullName>
    </submittedName>
</protein>
<evidence type="ECO:0000313" key="3">
    <source>
        <dbReference type="Proteomes" id="UP000003671"/>
    </source>
</evidence>
<feature type="transmembrane region" description="Helical" evidence="1">
    <location>
        <begin position="318"/>
        <end position="337"/>
    </location>
</feature>
<feature type="transmembrane region" description="Helical" evidence="1">
    <location>
        <begin position="271"/>
        <end position="289"/>
    </location>
</feature>
<dbReference type="PATRIC" id="fig|500635.8.peg.1789"/>
<feature type="transmembrane region" description="Helical" evidence="1">
    <location>
        <begin position="28"/>
        <end position="47"/>
    </location>
</feature>
<evidence type="ECO:0000256" key="1">
    <source>
        <dbReference type="SAM" id="Phobius"/>
    </source>
</evidence>
<accession>C9KPH1</accession>
<dbReference type="Proteomes" id="UP000003671">
    <property type="component" value="Unassembled WGS sequence"/>
</dbReference>
<keyword evidence="1" id="KW-0472">Membrane</keyword>
<keyword evidence="1 2" id="KW-0812">Transmembrane</keyword>
<feature type="transmembrane region" description="Helical" evidence="1">
    <location>
        <begin position="295"/>
        <end position="311"/>
    </location>
</feature>
<keyword evidence="3" id="KW-1185">Reference proteome</keyword>